<sequence length="113" mass="12200">MTNSLHHHYYALLTGRAVPHTAAKVRYIDTTTHAGLGAPGPLLAKRSKDMFCLGNGSTPEVDLAVRTATVTEFLERHFPIPAPGKSGIPADRHPYFAVRFPVRPSALRPGGSD</sequence>
<gene>
    <name evidence="1" type="ORF">Rhow_008060</name>
</gene>
<keyword evidence="2" id="KW-1185">Reference proteome</keyword>
<accession>A0A402CJI1</accession>
<name>A0A402CJI1_RHOWR</name>
<evidence type="ECO:0000313" key="1">
    <source>
        <dbReference type="EMBL" id="GCE43762.1"/>
    </source>
</evidence>
<proteinExistence type="predicted"/>
<dbReference type="Proteomes" id="UP000287519">
    <property type="component" value="Unassembled WGS sequence"/>
</dbReference>
<comment type="caution">
    <text evidence="1">The sequence shown here is derived from an EMBL/GenBank/DDBJ whole genome shotgun (WGS) entry which is preliminary data.</text>
</comment>
<reference evidence="1 2" key="1">
    <citation type="submission" date="2018-11" db="EMBL/GenBank/DDBJ databases">
        <title>Microbial catabolism of amino acid.</title>
        <authorList>
            <person name="Hibi M."/>
            <person name="Ogawa J."/>
        </authorList>
    </citation>
    <scope>NUCLEOTIDE SEQUENCE [LARGE SCALE GENOMIC DNA]</scope>
    <source>
        <strain evidence="1 2">C31-06</strain>
    </source>
</reference>
<organism evidence="1 2">
    <name type="scientific">Rhodococcus wratislaviensis</name>
    <name type="common">Tsukamurella wratislaviensis</name>
    <dbReference type="NCBI Taxonomy" id="44752"/>
    <lineage>
        <taxon>Bacteria</taxon>
        <taxon>Bacillati</taxon>
        <taxon>Actinomycetota</taxon>
        <taxon>Actinomycetes</taxon>
        <taxon>Mycobacteriales</taxon>
        <taxon>Nocardiaceae</taxon>
        <taxon>Rhodococcus</taxon>
    </lineage>
</organism>
<dbReference type="EMBL" id="BHYM01000080">
    <property type="protein sequence ID" value="GCE43762.1"/>
    <property type="molecule type" value="Genomic_DNA"/>
</dbReference>
<evidence type="ECO:0000313" key="2">
    <source>
        <dbReference type="Proteomes" id="UP000287519"/>
    </source>
</evidence>
<dbReference type="AlphaFoldDB" id="A0A402CJI1"/>
<protein>
    <submittedName>
        <fullName evidence="1">Probable UDP-glucose-4-epimerase</fullName>
    </submittedName>
</protein>